<evidence type="ECO:0000256" key="8">
    <source>
        <dbReference type="SAM" id="MobiDB-lite"/>
    </source>
</evidence>
<protein>
    <recommendedName>
        <fullName evidence="1">RNA helicase</fullName>
        <ecNumber evidence="1">3.6.4.13</ecNumber>
    </recommendedName>
</protein>
<dbReference type="Gene3D" id="2.60.40.790">
    <property type="match status" value="1"/>
</dbReference>
<evidence type="ECO:0000256" key="6">
    <source>
        <dbReference type="ARBA" id="ARBA00022840"/>
    </source>
</evidence>
<dbReference type="Gene3D" id="2.40.50.90">
    <property type="match status" value="2"/>
</dbReference>
<sequence length="1366" mass="156636">MASCTSEMAAKKSNQIILKSELLKKESTLDFLSDGSNAASVKKDLLCCNGIVHIKKRKQILPLRVGSKLQIRFADHYVLAHSNVPVAKLKTVADAQFLSAISEGMSRLRINKVNHTQIYAWPHMLRNNSLFIINSSKSGKTWSYLPALCSNTYYDMNTLEPSYGPIAIVLVASSKHVEQITYNCKFLLSSLGDKAPSIVSSFGFRTFVETKVQLLNGCGILVTTPSNLLRIFKDNKNELLLNAKRLQRIIIDDMDLLLIRARRDFESALQILFKLCERTKANTILSQIVITSREWNSLFVDIIRLSKQPLLLVGDFLEASVYGRAQLSIKLSSNLKKNESIRRFLTMCKDNIPKQIRTMIICNENDEVEMIVKFLCEFDYPSIGYINPFTNNERLVVDKWKRKISNQILVCTDAALPELKIQNVNNLIHYSMPSSWAQFTTRFSALALTYGNTTCKRLDRSLAIEDEVSQARSLILLDESNGEQLPRLVRFMQKHNQAVHPDIEAVAKHVTIASDQERFRRGVPMCSQILEFGECDEPSCGNRHEIISFDAVTEKDDMPANGDMRIHVLKVCSPTHYIARLLEHKPLNSSKWLEVRRSREALKFNIKLDLHYGDPSNLMQHWPVKPGDVCVYKYLHNYRRVRILHAPAHAKNAQAALSVTLKLIDDGLIITGACSNEIFKCHDDFKKFPHQAIDIRLINVVPNDNERLWDSNATKKVRKWIMDDLKSNTIIEVKVNFAFANTIWIDNLFLIEKLNAVETDTRLMNLKRSLIQKQFASSKTDHGRCMRTRVIEHGLLNLNPIASENEIDCDISYHSCESENADDLSFLSACSDEFEFGMESTKNLKRNTEEIISNTNKLSIDYEQENEAQKPESSNENEPKQFKESWSEISLNEIFMVEIGDEDENGDWEDIFLQLVDRTFVEKFHQLSELIRRHIENLNASNSGTLVKLCNLQPLVPLLNCIVKYNNLYLRAKVYGVDEGFYRFFLCDYACFTSVKAENLFEDVFYPTSEEIVNFTPYQAVHCSLAGIQWNSLSKRYKVTKDFLYACPVQKNSIQSNKWGDFPINSYKVLLYECEMEKDFKGASLLNKALLDNGVATRDPETRHFLELEIMCDDSGPIEMELNLSNNNNNTTTTIEKLLEKLENCEELDVVNAEDFLKTTISFEGPKLELKSINEINDLEENEGADKQSTFKSRKESVECCMPHLENLYKRPQTTWYQTNYLIYLSIHVPDITDYYLKVSKDNVCFAAFVNCVEYNLIIDLLGTVIPQLVCHELRGLNVTLILVKSICMEWPRLVRNPGKFNWLTYNYNSVDDTSFDEVTPRQCIQNALAAAKETLPQEEIDSDNDSELDSFRTYNYVEKDDLDLC</sequence>
<dbReference type="PROSITE" id="PS51203">
    <property type="entry name" value="CS"/>
    <property type="match status" value="1"/>
</dbReference>
<evidence type="ECO:0000256" key="1">
    <source>
        <dbReference type="ARBA" id="ARBA00012552"/>
    </source>
</evidence>
<evidence type="ECO:0000259" key="10">
    <source>
        <dbReference type="PROSITE" id="PS51203"/>
    </source>
</evidence>
<evidence type="ECO:0000256" key="7">
    <source>
        <dbReference type="ARBA" id="ARBA00047984"/>
    </source>
</evidence>
<evidence type="ECO:0000313" key="12">
    <source>
        <dbReference type="Proteomes" id="UP000092444"/>
    </source>
</evidence>
<name>A0A1B0FFT2_GLOMM</name>
<dbReference type="CDD" id="cd20435">
    <property type="entry name" value="Tudor_TDRD12_rpt2"/>
    <property type="match status" value="1"/>
</dbReference>
<dbReference type="Gene3D" id="3.40.50.300">
    <property type="entry name" value="P-loop containing nucleotide triphosphate hydrolases"/>
    <property type="match status" value="2"/>
</dbReference>
<dbReference type="EC" id="3.6.4.13" evidence="1"/>
<dbReference type="STRING" id="37546.A0A1B0FFT2"/>
<accession>A0A1B0FFT2</accession>
<keyword evidence="6" id="KW-0067">ATP-binding</keyword>
<dbReference type="InterPro" id="IPR035437">
    <property type="entry name" value="SNase_OB-fold_sf"/>
</dbReference>
<dbReference type="GO" id="GO:0016787">
    <property type="term" value="F:hydrolase activity"/>
    <property type="evidence" value="ECO:0007669"/>
    <property type="project" value="UniProtKB-KW"/>
</dbReference>
<dbReference type="SUPFAM" id="SSF52540">
    <property type="entry name" value="P-loop containing nucleoside triphosphate hydrolases"/>
    <property type="match status" value="2"/>
</dbReference>
<reference evidence="11" key="1">
    <citation type="submission" date="2020-05" db="UniProtKB">
        <authorList>
            <consortium name="EnsemblMetazoa"/>
        </authorList>
    </citation>
    <scope>IDENTIFICATION</scope>
    <source>
        <strain evidence="11">Yale</strain>
    </source>
</reference>
<evidence type="ECO:0000256" key="5">
    <source>
        <dbReference type="ARBA" id="ARBA00022806"/>
    </source>
</evidence>
<dbReference type="EnsemblMetazoa" id="GMOY002500-RA">
    <property type="protein sequence ID" value="GMOY002500-PA"/>
    <property type="gene ID" value="GMOY002500"/>
</dbReference>
<dbReference type="InterPro" id="IPR011545">
    <property type="entry name" value="DEAD/DEAH_box_helicase_dom"/>
</dbReference>
<dbReference type="PROSITE" id="PS51194">
    <property type="entry name" value="HELICASE_CTER"/>
    <property type="match status" value="1"/>
</dbReference>
<comment type="catalytic activity">
    <reaction evidence="7">
        <text>ATP + H2O = ADP + phosphate + H(+)</text>
        <dbReference type="Rhea" id="RHEA:13065"/>
        <dbReference type="ChEBI" id="CHEBI:15377"/>
        <dbReference type="ChEBI" id="CHEBI:15378"/>
        <dbReference type="ChEBI" id="CHEBI:30616"/>
        <dbReference type="ChEBI" id="CHEBI:43474"/>
        <dbReference type="ChEBI" id="CHEBI:456216"/>
        <dbReference type="EC" id="3.6.4.13"/>
    </reaction>
</comment>
<dbReference type="Gene3D" id="2.30.30.140">
    <property type="match status" value="2"/>
</dbReference>
<dbReference type="VEuPathDB" id="VectorBase:GMOY002500"/>
<evidence type="ECO:0000313" key="11">
    <source>
        <dbReference type="EnsemblMetazoa" id="GMOY002500-PA"/>
    </source>
</evidence>
<feature type="region of interest" description="Disordered" evidence="8">
    <location>
        <begin position="864"/>
        <end position="884"/>
    </location>
</feature>
<dbReference type="InterPro" id="IPR027417">
    <property type="entry name" value="P-loop_NTPase"/>
</dbReference>
<evidence type="ECO:0000256" key="4">
    <source>
        <dbReference type="ARBA" id="ARBA00022801"/>
    </source>
</evidence>
<dbReference type="InterPro" id="IPR001650">
    <property type="entry name" value="Helicase_C-like"/>
</dbReference>
<organism evidence="11 12">
    <name type="scientific">Glossina morsitans morsitans</name>
    <name type="common">Savannah tsetse fly</name>
    <dbReference type="NCBI Taxonomy" id="37546"/>
    <lineage>
        <taxon>Eukaryota</taxon>
        <taxon>Metazoa</taxon>
        <taxon>Ecdysozoa</taxon>
        <taxon>Arthropoda</taxon>
        <taxon>Hexapoda</taxon>
        <taxon>Insecta</taxon>
        <taxon>Pterygota</taxon>
        <taxon>Neoptera</taxon>
        <taxon>Endopterygota</taxon>
        <taxon>Diptera</taxon>
        <taxon>Brachycera</taxon>
        <taxon>Muscomorpha</taxon>
        <taxon>Hippoboscoidea</taxon>
        <taxon>Glossinidae</taxon>
        <taxon>Glossina</taxon>
    </lineage>
</organism>
<proteinExistence type="predicted"/>
<evidence type="ECO:0000256" key="2">
    <source>
        <dbReference type="ARBA" id="ARBA00022737"/>
    </source>
</evidence>
<dbReference type="InterPro" id="IPR008978">
    <property type="entry name" value="HSP20-like_chaperone"/>
</dbReference>
<dbReference type="EMBL" id="CCAG010021212">
    <property type="status" value="NOT_ANNOTATED_CDS"/>
    <property type="molecule type" value="Genomic_DNA"/>
</dbReference>
<feature type="domain" description="CS" evidence="10">
    <location>
        <begin position="1209"/>
        <end position="1295"/>
    </location>
</feature>
<dbReference type="GO" id="GO:0042078">
    <property type="term" value="P:germ-line stem cell division"/>
    <property type="evidence" value="ECO:0007669"/>
    <property type="project" value="TreeGrafter"/>
</dbReference>
<keyword evidence="5" id="KW-0347">Helicase</keyword>
<dbReference type="InterPro" id="IPR007052">
    <property type="entry name" value="CS_dom"/>
</dbReference>
<keyword evidence="4" id="KW-0378">Hydrolase</keyword>
<keyword evidence="2" id="KW-0677">Repeat</keyword>
<evidence type="ECO:0000256" key="3">
    <source>
        <dbReference type="ARBA" id="ARBA00022741"/>
    </source>
</evidence>
<dbReference type="GO" id="GO:0003724">
    <property type="term" value="F:RNA helicase activity"/>
    <property type="evidence" value="ECO:0007669"/>
    <property type="project" value="UniProtKB-EC"/>
</dbReference>
<dbReference type="GO" id="GO:0005524">
    <property type="term" value="F:ATP binding"/>
    <property type="evidence" value="ECO:0007669"/>
    <property type="project" value="UniProtKB-KW"/>
</dbReference>
<keyword evidence="3" id="KW-0547">Nucleotide-binding</keyword>
<evidence type="ECO:0000259" key="9">
    <source>
        <dbReference type="PROSITE" id="PS51194"/>
    </source>
</evidence>
<dbReference type="PhylomeDB" id="A0A1B0FFT2"/>
<dbReference type="GO" id="GO:0003676">
    <property type="term" value="F:nucleic acid binding"/>
    <property type="evidence" value="ECO:0007669"/>
    <property type="project" value="InterPro"/>
</dbReference>
<keyword evidence="12" id="KW-1185">Reference proteome</keyword>
<dbReference type="SUPFAM" id="SSF49764">
    <property type="entry name" value="HSP20-like chaperones"/>
    <property type="match status" value="1"/>
</dbReference>
<dbReference type="SUPFAM" id="SSF63748">
    <property type="entry name" value="Tudor/PWWP/MBT"/>
    <property type="match status" value="2"/>
</dbReference>
<feature type="domain" description="Helicase C-terminal" evidence="9">
    <location>
        <begin position="340"/>
        <end position="507"/>
    </location>
</feature>
<dbReference type="PANTHER" id="PTHR22655:SF2">
    <property type="entry name" value="ATP-DEPENDENT RNA HELICASE TDRD12-RELATED"/>
    <property type="match status" value="1"/>
</dbReference>
<dbReference type="Pfam" id="PF00270">
    <property type="entry name" value="DEAD"/>
    <property type="match status" value="1"/>
</dbReference>
<dbReference type="PANTHER" id="PTHR22655">
    <property type="entry name" value="ATP-DEPENDENT RNA HELICASE TDRD12-RELATED"/>
    <property type="match status" value="1"/>
</dbReference>
<dbReference type="Proteomes" id="UP000092444">
    <property type="component" value="Unassembled WGS sequence"/>
</dbReference>